<dbReference type="Proteomes" id="UP000287651">
    <property type="component" value="Unassembled WGS sequence"/>
</dbReference>
<protein>
    <submittedName>
        <fullName evidence="1">Uncharacterized protein</fullName>
    </submittedName>
</protein>
<evidence type="ECO:0000313" key="1">
    <source>
        <dbReference type="EMBL" id="RRT59997.1"/>
    </source>
</evidence>
<sequence>FHKKTRQSQTLRKVEFQSVLYALSQNFKILVIPNVLTHGNSYEHDFAKKHDGHKHHAKSHAKSSFNQFFMYCLRIFTSYSQRISPWEFVRA</sequence>
<reference evidence="1 2" key="1">
    <citation type="journal article" date="2014" name="Agronomy (Basel)">
        <title>A Draft Genome Sequence for Ensete ventricosum, the Drought-Tolerant Tree Against Hunger.</title>
        <authorList>
            <person name="Harrison J."/>
            <person name="Moore K.A."/>
            <person name="Paszkiewicz K."/>
            <person name="Jones T."/>
            <person name="Grant M."/>
            <person name="Ambacheew D."/>
            <person name="Muzemil S."/>
            <person name="Studholme D.J."/>
        </authorList>
    </citation>
    <scope>NUCLEOTIDE SEQUENCE [LARGE SCALE GENOMIC DNA]</scope>
</reference>
<organism evidence="1 2">
    <name type="scientific">Ensete ventricosum</name>
    <name type="common">Abyssinian banana</name>
    <name type="synonym">Musa ensete</name>
    <dbReference type="NCBI Taxonomy" id="4639"/>
    <lineage>
        <taxon>Eukaryota</taxon>
        <taxon>Viridiplantae</taxon>
        <taxon>Streptophyta</taxon>
        <taxon>Embryophyta</taxon>
        <taxon>Tracheophyta</taxon>
        <taxon>Spermatophyta</taxon>
        <taxon>Magnoliopsida</taxon>
        <taxon>Liliopsida</taxon>
        <taxon>Zingiberales</taxon>
        <taxon>Musaceae</taxon>
        <taxon>Ensete</taxon>
    </lineage>
</organism>
<proteinExistence type="predicted"/>
<comment type="caution">
    <text evidence="1">The sequence shown here is derived from an EMBL/GenBank/DDBJ whole genome shotgun (WGS) entry which is preliminary data.</text>
</comment>
<dbReference type="AlphaFoldDB" id="A0A426Z7N6"/>
<dbReference type="EMBL" id="AMZH03007974">
    <property type="protein sequence ID" value="RRT59997.1"/>
    <property type="molecule type" value="Genomic_DNA"/>
</dbReference>
<accession>A0A426Z7N6</accession>
<evidence type="ECO:0000313" key="2">
    <source>
        <dbReference type="Proteomes" id="UP000287651"/>
    </source>
</evidence>
<feature type="non-terminal residue" evidence="1">
    <location>
        <position position="1"/>
    </location>
</feature>
<name>A0A426Z7N6_ENSVE</name>
<gene>
    <name evidence="1" type="ORF">B296_00004020</name>
</gene>